<dbReference type="AlphaFoldDB" id="A0A1H2VMA0"/>
<dbReference type="OrthoDB" id="5770953at2"/>
<keyword evidence="1" id="KW-1277">Toxin-antitoxin system</keyword>
<dbReference type="InterPro" id="IPR007712">
    <property type="entry name" value="RelE/ParE_toxin"/>
</dbReference>
<dbReference type="STRING" id="1058.SAMN05421783_10786"/>
<organism evidence="2 3">
    <name type="scientific">Thiocapsa roseopersicina</name>
    <dbReference type="NCBI Taxonomy" id="1058"/>
    <lineage>
        <taxon>Bacteria</taxon>
        <taxon>Pseudomonadati</taxon>
        <taxon>Pseudomonadota</taxon>
        <taxon>Gammaproteobacteria</taxon>
        <taxon>Chromatiales</taxon>
        <taxon>Chromatiaceae</taxon>
        <taxon>Thiocapsa</taxon>
    </lineage>
</organism>
<dbReference type="RefSeq" id="WP_093030562.1">
    <property type="nucleotide sequence ID" value="NZ_FNNZ01000007.1"/>
</dbReference>
<proteinExistence type="predicted"/>
<dbReference type="SUPFAM" id="SSF143011">
    <property type="entry name" value="RelE-like"/>
    <property type="match status" value="1"/>
</dbReference>
<protein>
    <submittedName>
        <fullName evidence="2">mRNA-degrading endonuclease RelE, toxin component of the RelBE toxin-antitoxin system</fullName>
    </submittedName>
</protein>
<name>A0A1H2VMA0_THIRO</name>
<sequence>MSAPARYRVLFTRQAAKDIAKLSAKLRAKLMDIARCRLAVDPHSGKPLAGPLKGYYSVRLSYQDLIVYSIEDDELVVIVVRARTHYGD</sequence>
<dbReference type="InterPro" id="IPR035093">
    <property type="entry name" value="RelE/ParE_toxin_dom_sf"/>
</dbReference>
<gene>
    <name evidence="2" type="ORF">SAMN05421783_10786</name>
</gene>
<dbReference type="EMBL" id="FNNZ01000007">
    <property type="protein sequence ID" value="SDW69471.1"/>
    <property type="molecule type" value="Genomic_DNA"/>
</dbReference>
<keyword evidence="2" id="KW-0540">Nuclease</keyword>
<dbReference type="Pfam" id="PF05016">
    <property type="entry name" value="ParE_toxin"/>
    <property type="match status" value="1"/>
</dbReference>
<accession>A0A1H2VMA0</accession>
<evidence type="ECO:0000256" key="1">
    <source>
        <dbReference type="ARBA" id="ARBA00022649"/>
    </source>
</evidence>
<dbReference type="GO" id="GO:0004519">
    <property type="term" value="F:endonuclease activity"/>
    <property type="evidence" value="ECO:0007669"/>
    <property type="project" value="UniProtKB-KW"/>
</dbReference>
<evidence type="ECO:0000313" key="3">
    <source>
        <dbReference type="Proteomes" id="UP000198816"/>
    </source>
</evidence>
<evidence type="ECO:0000313" key="2">
    <source>
        <dbReference type="EMBL" id="SDW69471.1"/>
    </source>
</evidence>
<dbReference type="Proteomes" id="UP000198816">
    <property type="component" value="Unassembled WGS sequence"/>
</dbReference>
<keyword evidence="2" id="KW-0255">Endonuclease</keyword>
<keyword evidence="2" id="KW-0378">Hydrolase</keyword>
<keyword evidence="3" id="KW-1185">Reference proteome</keyword>
<reference evidence="3" key="1">
    <citation type="submission" date="2016-10" db="EMBL/GenBank/DDBJ databases">
        <authorList>
            <person name="Varghese N."/>
            <person name="Submissions S."/>
        </authorList>
    </citation>
    <scope>NUCLEOTIDE SEQUENCE [LARGE SCALE GENOMIC DNA]</scope>
    <source>
        <strain evidence="3">DSM 217</strain>
    </source>
</reference>
<dbReference type="Gene3D" id="3.30.2310.20">
    <property type="entry name" value="RelE-like"/>
    <property type="match status" value="1"/>
</dbReference>